<proteinExistence type="predicted"/>
<keyword evidence="2" id="KW-1185">Reference proteome</keyword>
<evidence type="ECO:0000313" key="2">
    <source>
        <dbReference type="Proteomes" id="UP001362999"/>
    </source>
</evidence>
<sequence length="109" mass="11810">SKAYEHGDSLNRPVAADIPPILRWAFAGLEGFAPSLQQQSFDAGVIDLQGYSGGGSCGIAATNFIERKSGIPCLPWRAEQSSFFRGGMIQDMLLYHLISRRKTTVCCSA</sequence>
<dbReference type="Proteomes" id="UP001362999">
    <property type="component" value="Unassembled WGS sequence"/>
</dbReference>
<dbReference type="AlphaFoldDB" id="A0AAW0A9Q7"/>
<organism evidence="1 2">
    <name type="scientific">Favolaschia claudopus</name>
    <dbReference type="NCBI Taxonomy" id="2862362"/>
    <lineage>
        <taxon>Eukaryota</taxon>
        <taxon>Fungi</taxon>
        <taxon>Dikarya</taxon>
        <taxon>Basidiomycota</taxon>
        <taxon>Agaricomycotina</taxon>
        <taxon>Agaricomycetes</taxon>
        <taxon>Agaricomycetidae</taxon>
        <taxon>Agaricales</taxon>
        <taxon>Marasmiineae</taxon>
        <taxon>Mycenaceae</taxon>
        <taxon>Favolaschia</taxon>
    </lineage>
</organism>
<comment type="caution">
    <text evidence="1">The sequence shown here is derived from an EMBL/GenBank/DDBJ whole genome shotgun (WGS) entry which is preliminary data.</text>
</comment>
<feature type="non-terminal residue" evidence="1">
    <location>
        <position position="1"/>
    </location>
</feature>
<accession>A0AAW0A9Q7</accession>
<name>A0AAW0A9Q7_9AGAR</name>
<protein>
    <submittedName>
        <fullName evidence="1">Uncharacterized protein</fullName>
    </submittedName>
</protein>
<gene>
    <name evidence="1" type="ORF">R3P38DRAFT_2556810</name>
</gene>
<dbReference type="EMBL" id="JAWWNJ010000078">
    <property type="protein sequence ID" value="KAK7005509.1"/>
    <property type="molecule type" value="Genomic_DNA"/>
</dbReference>
<evidence type="ECO:0000313" key="1">
    <source>
        <dbReference type="EMBL" id="KAK7005509.1"/>
    </source>
</evidence>
<reference evidence="1 2" key="1">
    <citation type="journal article" date="2024" name="J Genomics">
        <title>Draft genome sequencing and assembly of Favolaschia claudopus CIRM-BRFM 2984 isolated from oak limbs.</title>
        <authorList>
            <person name="Navarro D."/>
            <person name="Drula E."/>
            <person name="Chaduli D."/>
            <person name="Cazenave R."/>
            <person name="Ahrendt S."/>
            <person name="Wang J."/>
            <person name="Lipzen A."/>
            <person name="Daum C."/>
            <person name="Barry K."/>
            <person name="Grigoriev I.V."/>
            <person name="Favel A."/>
            <person name="Rosso M.N."/>
            <person name="Martin F."/>
        </authorList>
    </citation>
    <scope>NUCLEOTIDE SEQUENCE [LARGE SCALE GENOMIC DNA]</scope>
    <source>
        <strain evidence="1 2">CIRM-BRFM 2984</strain>
    </source>
</reference>